<keyword evidence="3" id="KW-1185">Reference proteome</keyword>
<evidence type="ECO:0000313" key="3">
    <source>
        <dbReference type="Proteomes" id="UP001607302"/>
    </source>
</evidence>
<gene>
    <name evidence="2" type="ORF">V1478_016969</name>
</gene>
<accession>A0ABD1ZYM0</accession>
<evidence type="ECO:0000313" key="2">
    <source>
        <dbReference type="EMBL" id="KAL2713271.1"/>
    </source>
</evidence>
<organism evidence="2 3">
    <name type="scientific">Vespula squamosa</name>
    <name type="common">Southern yellow jacket</name>
    <name type="synonym">Wasp</name>
    <dbReference type="NCBI Taxonomy" id="30214"/>
    <lineage>
        <taxon>Eukaryota</taxon>
        <taxon>Metazoa</taxon>
        <taxon>Ecdysozoa</taxon>
        <taxon>Arthropoda</taxon>
        <taxon>Hexapoda</taxon>
        <taxon>Insecta</taxon>
        <taxon>Pterygota</taxon>
        <taxon>Neoptera</taxon>
        <taxon>Endopterygota</taxon>
        <taxon>Hymenoptera</taxon>
        <taxon>Apocrita</taxon>
        <taxon>Aculeata</taxon>
        <taxon>Vespoidea</taxon>
        <taxon>Vespidae</taxon>
        <taxon>Vespinae</taxon>
        <taxon>Vespula</taxon>
    </lineage>
</organism>
<feature type="region of interest" description="Disordered" evidence="1">
    <location>
        <begin position="1"/>
        <end position="66"/>
    </location>
</feature>
<proteinExistence type="predicted"/>
<feature type="compositionally biased region" description="Basic and acidic residues" evidence="1">
    <location>
        <begin position="24"/>
        <end position="43"/>
    </location>
</feature>
<reference evidence="2 3" key="1">
    <citation type="journal article" date="2024" name="Ann. Entomol. Soc. Am.">
        <title>Genomic analyses of the southern and eastern yellowjacket wasps (Hymenoptera: Vespidae) reveal evolutionary signatures of social life.</title>
        <authorList>
            <person name="Catto M.A."/>
            <person name="Caine P.B."/>
            <person name="Orr S.E."/>
            <person name="Hunt B.G."/>
            <person name="Goodisman M.A.D."/>
        </authorList>
    </citation>
    <scope>NUCLEOTIDE SEQUENCE [LARGE SCALE GENOMIC DNA]</scope>
    <source>
        <strain evidence="2">233</strain>
        <tissue evidence="2">Head and thorax</tissue>
    </source>
</reference>
<name>A0ABD1ZYM0_VESSQ</name>
<comment type="caution">
    <text evidence="2">The sequence shown here is derived from an EMBL/GenBank/DDBJ whole genome shotgun (WGS) entry which is preliminary data.</text>
</comment>
<dbReference type="EMBL" id="JAUDFV010000158">
    <property type="protein sequence ID" value="KAL2713271.1"/>
    <property type="molecule type" value="Genomic_DNA"/>
</dbReference>
<sequence length="116" mass="13399">MNSREESAFLRRSGQRGRGPFGSKRYELDQETKMEKKKEKKEEEEVNEEEEEEEEEEDKGSRRRSVALVGASTISSTHVSQRYAYASRAYVKDSSRELKATAPWSFVSSLSRQTLI</sequence>
<dbReference type="Proteomes" id="UP001607302">
    <property type="component" value="Unassembled WGS sequence"/>
</dbReference>
<dbReference type="AlphaFoldDB" id="A0ABD1ZYM0"/>
<feature type="compositionally biased region" description="Acidic residues" evidence="1">
    <location>
        <begin position="44"/>
        <end position="58"/>
    </location>
</feature>
<evidence type="ECO:0000256" key="1">
    <source>
        <dbReference type="SAM" id="MobiDB-lite"/>
    </source>
</evidence>
<protein>
    <submittedName>
        <fullName evidence="2">Uncharacterized protein</fullName>
    </submittedName>
</protein>